<organism evidence="1 2">
    <name type="scientific">Angiostrongylus cantonensis</name>
    <name type="common">Rat lungworm</name>
    <dbReference type="NCBI Taxonomy" id="6313"/>
    <lineage>
        <taxon>Eukaryota</taxon>
        <taxon>Metazoa</taxon>
        <taxon>Ecdysozoa</taxon>
        <taxon>Nematoda</taxon>
        <taxon>Chromadorea</taxon>
        <taxon>Rhabditida</taxon>
        <taxon>Rhabditina</taxon>
        <taxon>Rhabditomorpha</taxon>
        <taxon>Strongyloidea</taxon>
        <taxon>Metastrongylidae</taxon>
        <taxon>Angiostrongylus</taxon>
    </lineage>
</organism>
<protein>
    <submittedName>
        <fullName evidence="2">Protein FAR1-RELATED SEQUENCE</fullName>
    </submittedName>
</protein>
<sequence length="115" mass="13398">MKLELQCCIVVQHSNKKKKLAETFVHEVAREAERTERILKWTSERFRRIRQKNEVQESTLASTVTNIHLPKDAKMNDENKMNESEVEDALPMLTKAQKFTFSSLESIPVEMHVNA</sequence>
<evidence type="ECO:0000313" key="2">
    <source>
        <dbReference type="WBParaSite" id="ACAC_0000903801-mRNA-1"/>
    </source>
</evidence>
<dbReference type="AlphaFoldDB" id="A0A0K0DE14"/>
<reference evidence="1" key="1">
    <citation type="submission" date="2012-09" db="EMBL/GenBank/DDBJ databases">
        <authorList>
            <person name="Martin A.A."/>
        </authorList>
    </citation>
    <scope>NUCLEOTIDE SEQUENCE</scope>
</reference>
<keyword evidence="1" id="KW-1185">Reference proteome</keyword>
<dbReference type="Proteomes" id="UP000035642">
    <property type="component" value="Unassembled WGS sequence"/>
</dbReference>
<evidence type="ECO:0000313" key="1">
    <source>
        <dbReference type="Proteomes" id="UP000035642"/>
    </source>
</evidence>
<proteinExistence type="predicted"/>
<reference evidence="2" key="2">
    <citation type="submission" date="2017-02" db="UniProtKB">
        <authorList>
            <consortium name="WormBaseParasite"/>
        </authorList>
    </citation>
    <scope>IDENTIFICATION</scope>
</reference>
<dbReference type="WBParaSite" id="ACAC_0000903801-mRNA-1">
    <property type="protein sequence ID" value="ACAC_0000903801-mRNA-1"/>
    <property type="gene ID" value="ACAC_0000903801"/>
</dbReference>
<accession>A0A0K0DE14</accession>
<dbReference type="STRING" id="6313.A0A0K0DE14"/>
<name>A0A0K0DE14_ANGCA</name>